<proteinExistence type="predicted"/>
<protein>
    <submittedName>
        <fullName evidence="1">Uncharacterized protein</fullName>
    </submittedName>
</protein>
<evidence type="ECO:0000313" key="1">
    <source>
        <dbReference type="EMBL" id="KAG0572629.1"/>
    </source>
</evidence>
<dbReference type="AlphaFoldDB" id="A0A8T0HPB5"/>
<dbReference type="EMBL" id="CM026426">
    <property type="protein sequence ID" value="KAG0572629.1"/>
    <property type="molecule type" value="Genomic_DNA"/>
</dbReference>
<dbReference type="Proteomes" id="UP000822688">
    <property type="component" value="Chromosome V"/>
</dbReference>
<sequence>MPQLLIRMQPCLDLVQLQASQERQLQEFRNCATFTPIARSSQHVTTGCSFGSSTLPQAPPGLSTTKLSFQRTSNVTLHRACFTTAQNFKQPSTSSSFRLLRPPSLCTTSALCSQNLPSNHLFLTNT</sequence>
<name>A0A8T0HPB5_CERPU</name>
<accession>A0A8T0HPB5</accession>
<keyword evidence="2" id="KW-1185">Reference proteome</keyword>
<organism evidence="1 2">
    <name type="scientific">Ceratodon purpureus</name>
    <name type="common">Fire moss</name>
    <name type="synonym">Dicranum purpureum</name>
    <dbReference type="NCBI Taxonomy" id="3225"/>
    <lineage>
        <taxon>Eukaryota</taxon>
        <taxon>Viridiplantae</taxon>
        <taxon>Streptophyta</taxon>
        <taxon>Embryophyta</taxon>
        <taxon>Bryophyta</taxon>
        <taxon>Bryophytina</taxon>
        <taxon>Bryopsida</taxon>
        <taxon>Dicranidae</taxon>
        <taxon>Pseudoditrichales</taxon>
        <taxon>Ditrichaceae</taxon>
        <taxon>Ceratodon</taxon>
    </lineage>
</organism>
<evidence type="ECO:0000313" key="2">
    <source>
        <dbReference type="Proteomes" id="UP000822688"/>
    </source>
</evidence>
<comment type="caution">
    <text evidence="1">The sequence shown here is derived from an EMBL/GenBank/DDBJ whole genome shotgun (WGS) entry which is preliminary data.</text>
</comment>
<reference evidence="1" key="1">
    <citation type="submission" date="2020-06" db="EMBL/GenBank/DDBJ databases">
        <title>WGS assembly of Ceratodon purpureus strain R40.</title>
        <authorList>
            <person name="Carey S.B."/>
            <person name="Jenkins J."/>
            <person name="Shu S."/>
            <person name="Lovell J.T."/>
            <person name="Sreedasyam A."/>
            <person name="Maumus F."/>
            <person name="Tiley G.P."/>
            <person name="Fernandez-Pozo N."/>
            <person name="Barry K."/>
            <person name="Chen C."/>
            <person name="Wang M."/>
            <person name="Lipzen A."/>
            <person name="Daum C."/>
            <person name="Saski C.A."/>
            <person name="Payton A.C."/>
            <person name="Mcbreen J.C."/>
            <person name="Conrad R.E."/>
            <person name="Kollar L.M."/>
            <person name="Olsson S."/>
            <person name="Huttunen S."/>
            <person name="Landis J.B."/>
            <person name="Wickett N.J."/>
            <person name="Johnson M.G."/>
            <person name="Rensing S.A."/>
            <person name="Grimwood J."/>
            <person name="Schmutz J."/>
            <person name="Mcdaniel S.F."/>
        </authorList>
    </citation>
    <scope>NUCLEOTIDE SEQUENCE</scope>
    <source>
        <strain evidence="1">R40</strain>
    </source>
</reference>
<gene>
    <name evidence="1" type="ORF">KC19_VG111900</name>
</gene>